<gene>
    <name evidence="3" type="ORF">E6C76_07065</name>
</gene>
<dbReference type="PANTHER" id="PTHR30157">
    <property type="entry name" value="FERRIC REDUCTASE, NADPH-DEPENDENT"/>
    <property type="match status" value="1"/>
</dbReference>
<dbReference type="Pfam" id="PF04954">
    <property type="entry name" value="SIP"/>
    <property type="match status" value="1"/>
</dbReference>
<reference evidence="3 4" key="1">
    <citation type="submission" date="2019-04" db="EMBL/GenBank/DDBJ databases">
        <title>Azoarcus nasutitermitis sp. nov. isolated from termite nest.</title>
        <authorList>
            <person name="Lin S.-Y."/>
            <person name="Hameed A."/>
            <person name="Hsu Y.-H."/>
            <person name="Young C.-C."/>
        </authorList>
    </citation>
    <scope>NUCLEOTIDE SEQUENCE [LARGE SCALE GENOMIC DNA]</scope>
    <source>
        <strain evidence="3 4">CC-YHH838</strain>
    </source>
</reference>
<dbReference type="InterPro" id="IPR039374">
    <property type="entry name" value="SIP_fam"/>
</dbReference>
<dbReference type="InterPro" id="IPR013113">
    <property type="entry name" value="SIP_FAD-bd"/>
</dbReference>
<name>A0A4S4B1Y0_9RHOO</name>
<dbReference type="FunFam" id="2.40.30.10:FF:000055">
    <property type="entry name" value="Siderophore-interacting family protein"/>
    <property type="match status" value="1"/>
</dbReference>
<accession>A0A4S4B1Y0</accession>
<dbReference type="CDD" id="cd06193">
    <property type="entry name" value="siderophore_interacting"/>
    <property type="match status" value="1"/>
</dbReference>
<dbReference type="PROSITE" id="PS51384">
    <property type="entry name" value="FAD_FR"/>
    <property type="match status" value="1"/>
</dbReference>
<evidence type="ECO:0000256" key="1">
    <source>
        <dbReference type="ARBA" id="ARBA00035644"/>
    </source>
</evidence>
<proteinExistence type="inferred from homology"/>
<dbReference type="PANTHER" id="PTHR30157:SF0">
    <property type="entry name" value="NADPH-DEPENDENT FERRIC-CHELATE REDUCTASE"/>
    <property type="match status" value="1"/>
</dbReference>
<dbReference type="InterPro" id="IPR017938">
    <property type="entry name" value="Riboflavin_synthase-like_b-brl"/>
</dbReference>
<dbReference type="Gene3D" id="2.40.30.10">
    <property type="entry name" value="Translation factors"/>
    <property type="match status" value="1"/>
</dbReference>
<dbReference type="AlphaFoldDB" id="A0A4S4B1Y0"/>
<dbReference type="Proteomes" id="UP000308430">
    <property type="component" value="Unassembled WGS sequence"/>
</dbReference>
<evidence type="ECO:0000259" key="2">
    <source>
        <dbReference type="PROSITE" id="PS51384"/>
    </source>
</evidence>
<comment type="similarity">
    <text evidence="1">Belongs to the SIP oxidoreductase family.</text>
</comment>
<keyword evidence="4" id="KW-1185">Reference proteome</keyword>
<dbReference type="SUPFAM" id="SSF63380">
    <property type="entry name" value="Riboflavin synthase domain-like"/>
    <property type="match status" value="1"/>
</dbReference>
<protein>
    <submittedName>
        <fullName evidence="3">Siderophore-interacting protein</fullName>
    </submittedName>
</protein>
<dbReference type="Pfam" id="PF08021">
    <property type="entry name" value="FAD_binding_9"/>
    <property type="match status" value="1"/>
</dbReference>
<evidence type="ECO:0000313" key="4">
    <source>
        <dbReference type="Proteomes" id="UP000308430"/>
    </source>
</evidence>
<dbReference type="OrthoDB" id="9814826at2"/>
<sequence length="271" mass="29538">MTSSAPTPTSAHAQRVRHPLKFRLLQIKRVVPLGPRMLRVTLAGEELEGFTSLAHDDHVKLFFPAPGESRPPRPEVTPEGLHFADGVEKPAARDYTPRRYDAQAGELDIDFVLHEEGVATDWARAARPGDWIGVGGPRGSQLFGAGFDWYLLAGDATALPAIARRLEELPAGAHVVAVIEVADAEDELPLASRADARVHWVHRAADELPGAALVRALGDLQLPAGKGFAWAACETETVQRLRDLLIEARGMPKDQVKVSAYWTRRGGLVEH</sequence>
<dbReference type="InterPro" id="IPR039261">
    <property type="entry name" value="FNR_nucleotide-bd"/>
</dbReference>
<dbReference type="Gene3D" id="3.40.50.80">
    <property type="entry name" value="Nucleotide-binding domain of ferredoxin-NADP reductase (FNR) module"/>
    <property type="match status" value="1"/>
</dbReference>
<feature type="domain" description="FAD-binding FR-type" evidence="2">
    <location>
        <begin position="17"/>
        <end position="144"/>
    </location>
</feature>
<comment type="caution">
    <text evidence="3">The sequence shown here is derived from an EMBL/GenBank/DDBJ whole genome shotgun (WGS) entry which is preliminary data.</text>
</comment>
<dbReference type="EMBL" id="SSOC01000002">
    <property type="protein sequence ID" value="THF66582.1"/>
    <property type="molecule type" value="Genomic_DNA"/>
</dbReference>
<dbReference type="InterPro" id="IPR017927">
    <property type="entry name" value="FAD-bd_FR_type"/>
</dbReference>
<dbReference type="InterPro" id="IPR007037">
    <property type="entry name" value="SIP_rossman_dom"/>
</dbReference>
<evidence type="ECO:0000313" key="3">
    <source>
        <dbReference type="EMBL" id="THF66582.1"/>
    </source>
</evidence>
<dbReference type="GO" id="GO:0016491">
    <property type="term" value="F:oxidoreductase activity"/>
    <property type="evidence" value="ECO:0007669"/>
    <property type="project" value="InterPro"/>
</dbReference>
<organism evidence="3 4">
    <name type="scientific">Pseudothauera nasutitermitis</name>
    <dbReference type="NCBI Taxonomy" id="2565930"/>
    <lineage>
        <taxon>Bacteria</taxon>
        <taxon>Pseudomonadati</taxon>
        <taxon>Pseudomonadota</taxon>
        <taxon>Betaproteobacteria</taxon>
        <taxon>Rhodocyclales</taxon>
        <taxon>Zoogloeaceae</taxon>
        <taxon>Pseudothauera</taxon>
    </lineage>
</organism>